<dbReference type="EMBL" id="JAGTTL010000015">
    <property type="protein sequence ID" value="KAK6311313.1"/>
    <property type="molecule type" value="Genomic_DNA"/>
</dbReference>
<dbReference type="PANTHER" id="PTHR33244:SF3">
    <property type="entry name" value="PEPTIDASE A2 DOMAIN-CONTAINING PROTEIN"/>
    <property type="match status" value="1"/>
</dbReference>
<comment type="caution">
    <text evidence="2">The sequence shown here is derived from an EMBL/GenBank/DDBJ whole genome shotgun (WGS) entry which is preliminary data.</text>
</comment>
<protein>
    <submittedName>
        <fullName evidence="2">Uncharacterized protein</fullName>
    </submittedName>
</protein>
<evidence type="ECO:0000256" key="1">
    <source>
        <dbReference type="SAM" id="MobiDB-lite"/>
    </source>
</evidence>
<evidence type="ECO:0000313" key="2">
    <source>
        <dbReference type="EMBL" id="KAK6311313.1"/>
    </source>
</evidence>
<reference evidence="2 3" key="1">
    <citation type="submission" date="2021-04" db="EMBL/GenBank/DDBJ databases">
        <authorList>
            <person name="De Guttry C."/>
            <person name="Zahm M."/>
            <person name="Klopp C."/>
            <person name="Cabau C."/>
            <person name="Louis A."/>
            <person name="Berthelot C."/>
            <person name="Parey E."/>
            <person name="Roest Crollius H."/>
            <person name="Montfort J."/>
            <person name="Robinson-Rechavi M."/>
            <person name="Bucao C."/>
            <person name="Bouchez O."/>
            <person name="Gislard M."/>
            <person name="Lluch J."/>
            <person name="Milhes M."/>
            <person name="Lampietro C."/>
            <person name="Lopez Roques C."/>
            <person name="Donnadieu C."/>
            <person name="Braasch I."/>
            <person name="Desvignes T."/>
            <person name="Postlethwait J."/>
            <person name="Bobe J."/>
            <person name="Wedekind C."/>
            <person name="Guiguen Y."/>
        </authorList>
    </citation>
    <scope>NUCLEOTIDE SEQUENCE [LARGE SCALE GENOMIC DNA]</scope>
    <source>
        <strain evidence="2">Cs_M1</strain>
        <tissue evidence="2">Blood</tissue>
    </source>
</reference>
<sequence>MPGKQSCSGAIPQRRLKAALPVANTLLEPCVVTDMLEKLCHRRQVSKFIYDKSAKDLPELRVGEAVRMKTLPGDRKGHWRLGSCVQKVAPRSYLVEVNGSLYRRNRVDLRVAEPVPTQNPDGHRGRMTKDGTPASHVGPEALGEAYPTRHATRAHCRQLLILQDIRCCEVNIGFPVL</sequence>
<proteinExistence type="predicted"/>
<accession>A0AAN8QUH7</accession>
<feature type="region of interest" description="Disordered" evidence="1">
    <location>
        <begin position="114"/>
        <end position="140"/>
    </location>
</feature>
<evidence type="ECO:0000313" key="3">
    <source>
        <dbReference type="Proteomes" id="UP001356427"/>
    </source>
</evidence>
<gene>
    <name evidence="2" type="ORF">J4Q44_G00169770</name>
</gene>
<dbReference type="AlphaFoldDB" id="A0AAN8QUH7"/>
<name>A0AAN8QUH7_9TELE</name>
<organism evidence="2 3">
    <name type="scientific">Coregonus suidteri</name>
    <dbReference type="NCBI Taxonomy" id="861788"/>
    <lineage>
        <taxon>Eukaryota</taxon>
        <taxon>Metazoa</taxon>
        <taxon>Chordata</taxon>
        <taxon>Craniata</taxon>
        <taxon>Vertebrata</taxon>
        <taxon>Euteleostomi</taxon>
        <taxon>Actinopterygii</taxon>
        <taxon>Neopterygii</taxon>
        <taxon>Teleostei</taxon>
        <taxon>Protacanthopterygii</taxon>
        <taxon>Salmoniformes</taxon>
        <taxon>Salmonidae</taxon>
        <taxon>Coregoninae</taxon>
        <taxon>Coregonus</taxon>
    </lineage>
</organism>
<keyword evidence="3" id="KW-1185">Reference proteome</keyword>
<dbReference type="PANTHER" id="PTHR33244">
    <property type="entry name" value="INTEGRASE CATALYTIC DOMAIN-CONTAINING PROTEIN-RELATED"/>
    <property type="match status" value="1"/>
</dbReference>
<dbReference type="Proteomes" id="UP001356427">
    <property type="component" value="Unassembled WGS sequence"/>
</dbReference>